<evidence type="ECO:0000313" key="3">
    <source>
        <dbReference type="EMBL" id="EXA30441.1"/>
    </source>
</evidence>
<dbReference type="Pfam" id="PF22803">
    <property type="entry name" value="GBD_Y3"/>
    <property type="match status" value="1"/>
</dbReference>
<dbReference type="OrthoDB" id="4825549at2759"/>
<evidence type="ECO:0000256" key="1">
    <source>
        <dbReference type="SAM" id="SignalP"/>
    </source>
</evidence>
<dbReference type="InterPro" id="IPR054443">
    <property type="entry name" value="Y3-like_dom"/>
</dbReference>
<dbReference type="EMBL" id="JH651051">
    <property type="protein sequence ID" value="EXA30441.1"/>
    <property type="molecule type" value="Genomic_DNA"/>
</dbReference>
<reference evidence="3" key="2">
    <citation type="submission" date="2012-05" db="EMBL/GenBank/DDBJ databases">
        <title>Annotation of the Genome Sequence of Fusarium oxysporum HDV247.</title>
        <authorList>
            <consortium name="The Broad Institute Genomics Platform"/>
            <person name="Ma L.-J."/>
            <person name="Corby-Kistler H."/>
            <person name="Broz K."/>
            <person name="Gale L.R."/>
            <person name="Jonkers W."/>
            <person name="O'Donnell K."/>
            <person name="Ploetz R."/>
            <person name="Steinberg C."/>
            <person name="Schwartz D.C."/>
            <person name="VanEtten H."/>
            <person name="Zhou S."/>
            <person name="Young S.K."/>
            <person name="Zeng Q."/>
            <person name="Gargeya S."/>
            <person name="Fitzgerald M."/>
            <person name="Abouelleil A."/>
            <person name="Alvarado L."/>
            <person name="Chapman S.B."/>
            <person name="Gainer-Dewar J."/>
            <person name="Goldberg J."/>
            <person name="Griggs A."/>
            <person name="Gujja S."/>
            <person name="Hansen M."/>
            <person name="Howarth C."/>
            <person name="Imamovic A."/>
            <person name="Ireland A."/>
            <person name="Larimer J."/>
            <person name="McCowan C."/>
            <person name="Murphy C."/>
            <person name="Pearson M."/>
            <person name="Poon T.W."/>
            <person name="Priest M."/>
            <person name="Roberts A."/>
            <person name="Saif S."/>
            <person name="Shea T."/>
            <person name="Sykes S."/>
            <person name="Wortman J."/>
            <person name="Nusbaum C."/>
            <person name="Birren B."/>
        </authorList>
    </citation>
    <scope>NUCLEOTIDE SEQUENCE</scope>
    <source>
        <strain evidence="3">HDV247</strain>
    </source>
</reference>
<protein>
    <recommendedName>
        <fullName evidence="2">Glycan binding protein Y3-like domain-containing protein</fullName>
    </recommendedName>
</protein>
<keyword evidence="1" id="KW-0732">Signal</keyword>
<feature type="domain" description="Glycan binding protein Y3-like" evidence="2">
    <location>
        <begin position="42"/>
        <end position="126"/>
    </location>
</feature>
<evidence type="ECO:0000259" key="2">
    <source>
        <dbReference type="Pfam" id="PF22803"/>
    </source>
</evidence>
<organism evidence="3">
    <name type="scientific">Fusarium oxysporum f. sp. pisi HDV247</name>
    <dbReference type="NCBI Taxonomy" id="1080344"/>
    <lineage>
        <taxon>Eukaryota</taxon>
        <taxon>Fungi</taxon>
        <taxon>Dikarya</taxon>
        <taxon>Ascomycota</taxon>
        <taxon>Pezizomycotina</taxon>
        <taxon>Sordariomycetes</taxon>
        <taxon>Hypocreomycetidae</taxon>
        <taxon>Hypocreales</taxon>
        <taxon>Nectriaceae</taxon>
        <taxon>Fusarium</taxon>
        <taxon>Fusarium oxysporum species complex</taxon>
    </lineage>
</organism>
<reference evidence="3" key="1">
    <citation type="submission" date="2011-10" db="EMBL/GenBank/DDBJ databases">
        <title>The Genome Sequence of Fusarium oxysporum HDV247.</title>
        <authorList>
            <consortium name="The Broad Institute Genome Sequencing Platform"/>
            <person name="Ma L.-J."/>
            <person name="Gale L.R."/>
            <person name="Schwartz D.C."/>
            <person name="Zhou S."/>
            <person name="Corby-Kistler H."/>
            <person name="Young S.K."/>
            <person name="Zeng Q."/>
            <person name="Gargeya S."/>
            <person name="Fitzgerald M."/>
            <person name="Haas B."/>
            <person name="Abouelleil A."/>
            <person name="Alvarado L."/>
            <person name="Arachchi H.M."/>
            <person name="Berlin A."/>
            <person name="Brown A."/>
            <person name="Chapman S.B."/>
            <person name="Chen Z."/>
            <person name="Dunbar C."/>
            <person name="Freedman E."/>
            <person name="Gearin G."/>
            <person name="Goldberg J."/>
            <person name="Griggs A."/>
            <person name="Gujja S."/>
            <person name="Heiman D."/>
            <person name="Howarth C."/>
            <person name="Larson L."/>
            <person name="Lui A."/>
            <person name="MacDonald P.J.P."/>
            <person name="Montmayeur A."/>
            <person name="Murphy C."/>
            <person name="Neiman D."/>
            <person name="Pearson M."/>
            <person name="Priest M."/>
            <person name="Roberts A."/>
            <person name="Saif S."/>
            <person name="Shea T."/>
            <person name="Shenoy N."/>
            <person name="Sisk P."/>
            <person name="Stolte C."/>
            <person name="Sykes S."/>
            <person name="Wortman J."/>
            <person name="Nusbaum C."/>
            <person name="Birren B."/>
        </authorList>
    </citation>
    <scope>NUCLEOTIDE SEQUENCE [LARGE SCALE GENOMIC DNA]</scope>
    <source>
        <strain evidence="3">HDV247</strain>
    </source>
</reference>
<dbReference type="Proteomes" id="UP000030751">
    <property type="component" value="Unassembled WGS sequence"/>
</dbReference>
<dbReference type="HOGENOM" id="CLU_150815_1_0_1"/>
<name>W9NI87_FUSOX</name>
<sequence length="127" mass="13781">MQIFATLISVLVFLGTGPAQVSATCHRSGIHWSSKDKAVGHIEAACRGGVFTGTFAPKQRKYLCIKAGENVKWEFSITNQNDHASFDLQDQHCINGLSNEVRGCDQGGVNSVAGWEYSSDPNNGYCK</sequence>
<gene>
    <name evidence="3" type="ORF">FOVG_18177</name>
</gene>
<accession>W9NI87</accession>
<dbReference type="AlphaFoldDB" id="W9NI87"/>
<proteinExistence type="predicted"/>
<feature type="signal peptide" evidence="1">
    <location>
        <begin position="1"/>
        <end position="23"/>
    </location>
</feature>
<feature type="chain" id="PRO_5004928946" description="Glycan binding protein Y3-like domain-containing protein" evidence="1">
    <location>
        <begin position="24"/>
        <end position="127"/>
    </location>
</feature>